<protein>
    <submittedName>
        <fullName evidence="3">VPLPA-CTERM sorting domain-containing protein</fullName>
    </submittedName>
</protein>
<gene>
    <name evidence="3" type="ORF">ACERZ8_15940</name>
</gene>
<keyword evidence="1" id="KW-0472">Membrane</keyword>
<evidence type="ECO:0000313" key="3">
    <source>
        <dbReference type="EMBL" id="MFL4471296.1"/>
    </source>
</evidence>
<keyword evidence="2" id="KW-0732">Signal</keyword>
<evidence type="ECO:0000256" key="1">
    <source>
        <dbReference type="SAM" id="Phobius"/>
    </source>
</evidence>
<feature type="chain" id="PRO_5045577874" evidence="2">
    <location>
        <begin position="25"/>
        <end position="210"/>
    </location>
</feature>
<dbReference type="EMBL" id="JBHDIY010000002">
    <property type="protein sequence ID" value="MFL4471296.1"/>
    <property type="molecule type" value="Genomic_DNA"/>
</dbReference>
<name>A0ABW8UZD7_9RHOB</name>
<dbReference type="InterPro" id="IPR022472">
    <property type="entry name" value="VPLPA-CTERM"/>
</dbReference>
<sequence length="210" mass="22318">MFSKLNKALVLATALTLTAAAAQAVTVQAVAYGRADLDALARIANPTATSTSLRSRARAGVYEGVTRNLRRTYRTPWRAASRPVRRSATFTAVRAATARYEFGADQAGLSLLWGSTGRRDRLSLFNDGVLVTRIIPGVANPGSETVPRGGGGTYFVTVSDVLFDEIRISNNRGAFEFANLQVVPAVPLPAGGVLLLTALGGIALMRRKRA</sequence>
<evidence type="ECO:0000256" key="2">
    <source>
        <dbReference type="SAM" id="SignalP"/>
    </source>
</evidence>
<keyword evidence="4" id="KW-1185">Reference proteome</keyword>
<accession>A0ABW8UZD7</accession>
<evidence type="ECO:0000313" key="4">
    <source>
        <dbReference type="Proteomes" id="UP001627408"/>
    </source>
</evidence>
<feature type="transmembrane region" description="Helical" evidence="1">
    <location>
        <begin position="186"/>
        <end position="205"/>
    </location>
</feature>
<proteinExistence type="predicted"/>
<comment type="caution">
    <text evidence="3">The sequence shown here is derived from an EMBL/GenBank/DDBJ whole genome shotgun (WGS) entry which is preliminary data.</text>
</comment>
<dbReference type="NCBIfam" id="TIGR03370">
    <property type="entry name" value="VPLPA-CTERM"/>
    <property type="match status" value="1"/>
</dbReference>
<feature type="signal peptide" evidence="2">
    <location>
        <begin position="1"/>
        <end position="24"/>
    </location>
</feature>
<dbReference type="Proteomes" id="UP001627408">
    <property type="component" value="Unassembled WGS sequence"/>
</dbReference>
<keyword evidence="1" id="KW-1133">Transmembrane helix</keyword>
<reference evidence="3 4" key="1">
    <citation type="submission" date="2024-08" db="EMBL/GenBank/DDBJ databases">
        <title>Tateyamaria sp. nov., isolated from marine algae.</title>
        <authorList>
            <person name="Choi B.J."/>
            <person name="Kim J.M."/>
            <person name="Lee J.K."/>
            <person name="Choi D.G."/>
            <person name="Bayburt H."/>
            <person name="Baek J.H."/>
            <person name="Han D.M."/>
            <person name="Jeon C.O."/>
        </authorList>
    </citation>
    <scope>NUCLEOTIDE SEQUENCE [LARGE SCALE GENOMIC DNA]</scope>
    <source>
        <strain evidence="3 4">KMU-156</strain>
    </source>
</reference>
<keyword evidence="1" id="KW-0812">Transmembrane</keyword>
<organism evidence="3 4">
    <name type="scientific">Tateyamaria armeniaca</name>
    <dbReference type="NCBI Taxonomy" id="2518930"/>
    <lineage>
        <taxon>Bacteria</taxon>
        <taxon>Pseudomonadati</taxon>
        <taxon>Pseudomonadota</taxon>
        <taxon>Alphaproteobacteria</taxon>
        <taxon>Rhodobacterales</taxon>
        <taxon>Roseobacteraceae</taxon>
        <taxon>Tateyamaria</taxon>
    </lineage>
</organism>
<dbReference type="RefSeq" id="WP_407593133.1">
    <property type="nucleotide sequence ID" value="NZ_JBHDIY010000002.1"/>
</dbReference>